<gene>
    <name evidence="1" type="ORF">HMPREF0454_03550</name>
</gene>
<protein>
    <recommendedName>
        <fullName evidence="3">DUF3396 domain-containing protein</fullName>
    </recommendedName>
</protein>
<dbReference type="InterPro" id="IPR021815">
    <property type="entry name" value="TsiV"/>
</dbReference>
<accession>G9YAC6</accession>
<evidence type="ECO:0000313" key="2">
    <source>
        <dbReference type="Proteomes" id="UP000005959"/>
    </source>
</evidence>
<dbReference type="PATRIC" id="fig|1002364.3.peg.3207"/>
<proteinExistence type="predicted"/>
<organism evidence="1 2">
    <name type="scientific">Hafnia alvei ATCC 51873</name>
    <dbReference type="NCBI Taxonomy" id="1002364"/>
    <lineage>
        <taxon>Bacteria</taxon>
        <taxon>Pseudomonadati</taxon>
        <taxon>Pseudomonadota</taxon>
        <taxon>Gammaproteobacteria</taxon>
        <taxon>Enterobacterales</taxon>
        <taxon>Hafniaceae</taxon>
        <taxon>Hafnia</taxon>
    </lineage>
</organism>
<comment type="caution">
    <text evidence="1">The sequence shown here is derived from an EMBL/GenBank/DDBJ whole genome shotgun (WGS) entry which is preliminary data.</text>
</comment>
<name>G9YAC6_HAFAL</name>
<dbReference type="EMBL" id="AGCI01000084">
    <property type="protein sequence ID" value="EHM40256.1"/>
    <property type="molecule type" value="Genomic_DNA"/>
</dbReference>
<dbReference type="Pfam" id="PF11876">
    <property type="entry name" value="TsiV"/>
    <property type="match status" value="1"/>
</dbReference>
<evidence type="ECO:0008006" key="3">
    <source>
        <dbReference type="Google" id="ProtNLM"/>
    </source>
</evidence>
<evidence type="ECO:0000313" key="1">
    <source>
        <dbReference type="EMBL" id="EHM40256.1"/>
    </source>
</evidence>
<dbReference type="Proteomes" id="UP000005959">
    <property type="component" value="Unassembled WGS sequence"/>
</dbReference>
<reference evidence="1 2" key="1">
    <citation type="submission" date="2011-08" db="EMBL/GenBank/DDBJ databases">
        <authorList>
            <person name="Weinstock G."/>
            <person name="Sodergren E."/>
            <person name="Clifton S."/>
            <person name="Fulton L."/>
            <person name="Fulton B."/>
            <person name="Courtney L."/>
            <person name="Fronick C."/>
            <person name="Harrison M."/>
            <person name="Strong C."/>
            <person name="Farmer C."/>
            <person name="Delahaunty K."/>
            <person name="Markovic C."/>
            <person name="Hall O."/>
            <person name="Minx P."/>
            <person name="Tomlinson C."/>
            <person name="Mitreva M."/>
            <person name="Hou S."/>
            <person name="Chen J."/>
            <person name="Wollam A."/>
            <person name="Pepin K.H."/>
            <person name="Johnson M."/>
            <person name="Bhonagiri V."/>
            <person name="Zhang X."/>
            <person name="Suruliraj S."/>
            <person name="Warren W."/>
            <person name="Chinwalla A."/>
            <person name="Mardis E.R."/>
            <person name="Wilson R.K."/>
        </authorList>
    </citation>
    <scope>NUCLEOTIDE SEQUENCE [LARGE SCALE GENOMIC DNA]</scope>
    <source>
        <strain evidence="1 2">ATCC 51873</strain>
    </source>
</reference>
<sequence length="334" mass="39040">MRVNIFTYIIISFNPYFLMLERKCIMNDKLKLLLNSDYINKLMPKDKDGYNLSTFVYYFSFFFPDGYRKECKNKAIEVCEEYWTLCGNKLKWMTARNHHWKKIPEDYNLQQWSLTYPDSDWCWDMTFHAGRVRYESSPYCINGVGNSTQIHATSYLYLCIPFTWFSENVEQHPIQLYLRWAEILKARHGTSGIGILPAYDMSKRTQFSGVARSLSQYFPGVEICDFLQSIPAGNGILSPNWLNLLDDEYLNRLGSYDVVSKSIQGSNAQIYEYNGGVIISASEYPQLCENGEPLTVPENYRIISRALKPIRSKQPFGCWGVDTEHSLEWRNRMD</sequence>
<dbReference type="AlphaFoldDB" id="G9YAC6"/>
<dbReference type="HOGENOM" id="CLU_830967_0_0_6"/>